<organism evidence="2 3">
    <name type="scientific">Trapa natans</name>
    <name type="common">Water chestnut</name>
    <dbReference type="NCBI Taxonomy" id="22666"/>
    <lineage>
        <taxon>Eukaryota</taxon>
        <taxon>Viridiplantae</taxon>
        <taxon>Streptophyta</taxon>
        <taxon>Embryophyta</taxon>
        <taxon>Tracheophyta</taxon>
        <taxon>Spermatophyta</taxon>
        <taxon>Magnoliopsida</taxon>
        <taxon>eudicotyledons</taxon>
        <taxon>Gunneridae</taxon>
        <taxon>Pentapetalae</taxon>
        <taxon>rosids</taxon>
        <taxon>malvids</taxon>
        <taxon>Myrtales</taxon>
        <taxon>Lythraceae</taxon>
        <taxon>Trapa</taxon>
    </lineage>
</organism>
<sequence length="182" mass="20374">MPCSLKVLQAPLSLTMTKDGFRSKTCRFPDTEPTGRLGIRPKWFDGKFLLTTVFRDKQCFNLPQILVGKCSNNISTKRNSHNLWLGFALYRERSGRSSMPEQMPAPGQKKERGGVTKPPRLAISPGKTRIFHGNFLGNEPALNPECRKASVFHFPILTDDTVLVARIRLVTSGKSSKAEEIN</sequence>
<dbReference type="EMBL" id="JAXQNO010000019">
    <property type="protein sequence ID" value="KAK4775251.1"/>
    <property type="molecule type" value="Genomic_DNA"/>
</dbReference>
<gene>
    <name evidence="2" type="ORF">SAY86_010186</name>
</gene>
<evidence type="ECO:0000256" key="1">
    <source>
        <dbReference type="SAM" id="MobiDB-lite"/>
    </source>
</evidence>
<proteinExistence type="predicted"/>
<keyword evidence="3" id="KW-1185">Reference proteome</keyword>
<evidence type="ECO:0000313" key="3">
    <source>
        <dbReference type="Proteomes" id="UP001346149"/>
    </source>
</evidence>
<feature type="region of interest" description="Disordered" evidence="1">
    <location>
        <begin position="95"/>
        <end position="121"/>
    </location>
</feature>
<dbReference type="AlphaFoldDB" id="A0AAN7L5V3"/>
<name>A0AAN7L5V3_TRANT</name>
<protein>
    <submittedName>
        <fullName evidence="2">Uncharacterized protein</fullName>
    </submittedName>
</protein>
<comment type="caution">
    <text evidence="2">The sequence shown here is derived from an EMBL/GenBank/DDBJ whole genome shotgun (WGS) entry which is preliminary data.</text>
</comment>
<evidence type="ECO:0000313" key="2">
    <source>
        <dbReference type="EMBL" id="KAK4775251.1"/>
    </source>
</evidence>
<accession>A0AAN7L5V3</accession>
<reference evidence="2 3" key="1">
    <citation type="journal article" date="2023" name="Hortic Res">
        <title>Pangenome of water caltrop reveals structural variations and asymmetric subgenome divergence after allopolyploidization.</title>
        <authorList>
            <person name="Zhang X."/>
            <person name="Chen Y."/>
            <person name="Wang L."/>
            <person name="Yuan Y."/>
            <person name="Fang M."/>
            <person name="Shi L."/>
            <person name="Lu R."/>
            <person name="Comes H.P."/>
            <person name="Ma Y."/>
            <person name="Chen Y."/>
            <person name="Huang G."/>
            <person name="Zhou Y."/>
            <person name="Zheng Z."/>
            <person name="Qiu Y."/>
        </authorList>
    </citation>
    <scope>NUCLEOTIDE SEQUENCE [LARGE SCALE GENOMIC DNA]</scope>
    <source>
        <strain evidence="2">F231</strain>
    </source>
</reference>
<dbReference type="Proteomes" id="UP001346149">
    <property type="component" value="Unassembled WGS sequence"/>
</dbReference>